<dbReference type="AlphaFoldDB" id="A0A8K0DSW3"/>
<protein>
    <submittedName>
        <fullName evidence="2">Uncharacterized protein</fullName>
    </submittedName>
</protein>
<evidence type="ECO:0000313" key="2">
    <source>
        <dbReference type="EMBL" id="KAF3436655.1"/>
    </source>
</evidence>
<evidence type="ECO:0000256" key="1">
    <source>
        <dbReference type="SAM" id="MobiDB-lite"/>
    </source>
</evidence>
<feature type="compositionally biased region" description="Polar residues" evidence="1">
    <location>
        <begin position="183"/>
        <end position="202"/>
    </location>
</feature>
<dbReference type="EMBL" id="VOIH02000009">
    <property type="protein sequence ID" value="KAF3436655.1"/>
    <property type="molecule type" value="Genomic_DNA"/>
</dbReference>
<proteinExistence type="predicted"/>
<feature type="region of interest" description="Disordered" evidence="1">
    <location>
        <begin position="171"/>
        <end position="270"/>
    </location>
</feature>
<organism evidence="2 3">
    <name type="scientific">Rhamnella rubrinervis</name>
    <dbReference type="NCBI Taxonomy" id="2594499"/>
    <lineage>
        <taxon>Eukaryota</taxon>
        <taxon>Viridiplantae</taxon>
        <taxon>Streptophyta</taxon>
        <taxon>Embryophyta</taxon>
        <taxon>Tracheophyta</taxon>
        <taxon>Spermatophyta</taxon>
        <taxon>Magnoliopsida</taxon>
        <taxon>eudicotyledons</taxon>
        <taxon>Gunneridae</taxon>
        <taxon>Pentapetalae</taxon>
        <taxon>rosids</taxon>
        <taxon>fabids</taxon>
        <taxon>Rosales</taxon>
        <taxon>Rhamnaceae</taxon>
        <taxon>rhamnoid group</taxon>
        <taxon>Rhamneae</taxon>
        <taxon>Rhamnella</taxon>
    </lineage>
</organism>
<name>A0A8K0DSW3_9ROSA</name>
<sequence length="270" mass="30545">MEIHCDSSSVKSVAYKLTWLSEEGRYTLYARRQTRLFEDAPTSDKGWKDRYFFVKREGLSDPVVTSELGIRSAYTKREDSVCSAWYWPALEEVASEQQVEQSFEEEDPLTQQIEEIFVGIPLPILEVPCLYVLEDYIRLLYDMSTDPMWASYPAVDMDKLKMKISKAELEAMKKKKKEKQAASNSGGSSQTDKDGQASSMPSSLDLLREEEEEHGDLSQMMVPPKLISTTHAMPNQTTSSNSFEEAMRLWSNEEASPSQTSNTVDANAGS</sequence>
<feature type="compositionally biased region" description="Polar residues" evidence="1">
    <location>
        <begin position="227"/>
        <end position="243"/>
    </location>
</feature>
<reference evidence="2" key="1">
    <citation type="submission" date="2020-03" db="EMBL/GenBank/DDBJ databases">
        <title>A high-quality chromosome-level genome assembly of a woody plant with both climbing and erect habits, Rhamnella rubrinervis.</title>
        <authorList>
            <person name="Lu Z."/>
            <person name="Yang Y."/>
            <person name="Zhu X."/>
            <person name="Sun Y."/>
        </authorList>
    </citation>
    <scope>NUCLEOTIDE SEQUENCE</scope>
    <source>
        <strain evidence="2">BYM</strain>
        <tissue evidence="2">Leaf</tissue>
    </source>
</reference>
<keyword evidence="3" id="KW-1185">Reference proteome</keyword>
<feature type="compositionally biased region" description="Polar residues" evidence="1">
    <location>
        <begin position="253"/>
        <end position="270"/>
    </location>
</feature>
<dbReference type="Proteomes" id="UP000796880">
    <property type="component" value="Unassembled WGS sequence"/>
</dbReference>
<evidence type="ECO:0000313" key="3">
    <source>
        <dbReference type="Proteomes" id="UP000796880"/>
    </source>
</evidence>
<accession>A0A8K0DSW3</accession>
<gene>
    <name evidence="2" type="ORF">FNV43_RR19402</name>
</gene>
<comment type="caution">
    <text evidence="2">The sequence shown here is derived from an EMBL/GenBank/DDBJ whole genome shotgun (WGS) entry which is preliminary data.</text>
</comment>